<evidence type="ECO:0000256" key="1">
    <source>
        <dbReference type="ARBA" id="ARBA00006611"/>
    </source>
</evidence>
<dbReference type="EMBL" id="FPBH01000004">
    <property type="protein sequence ID" value="SFT83799.1"/>
    <property type="molecule type" value="Genomic_DNA"/>
</dbReference>
<accession>A0A1I7B9D5</accession>
<dbReference type="InterPro" id="IPR001482">
    <property type="entry name" value="T2SS/T4SS_dom"/>
</dbReference>
<dbReference type="PANTHER" id="PTHR30486:SF6">
    <property type="entry name" value="TYPE IV PILUS RETRACTATION ATPASE PILT"/>
    <property type="match status" value="1"/>
</dbReference>
<dbReference type="CDD" id="cd01130">
    <property type="entry name" value="VirB11-like_ATPase"/>
    <property type="match status" value="1"/>
</dbReference>
<feature type="domain" description="Bacterial type II secretion system protein E" evidence="2">
    <location>
        <begin position="18"/>
        <end position="284"/>
    </location>
</feature>
<organism evidence="3 4">
    <name type="scientific">Paraburkholderia aspalathi</name>
    <dbReference type="NCBI Taxonomy" id="1324617"/>
    <lineage>
        <taxon>Bacteria</taxon>
        <taxon>Pseudomonadati</taxon>
        <taxon>Pseudomonadota</taxon>
        <taxon>Betaproteobacteria</taxon>
        <taxon>Burkholderiales</taxon>
        <taxon>Burkholderiaceae</taxon>
        <taxon>Paraburkholderia</taxon>
    </lineage>
</organism>
<dbReference type="RefSeq" id="WP_093633893.1">
    <property type="nucleotide sequence ID" value="NZ_FPBH01000004.1"/>
</dbReference>
<dbReference type="GO" id="GO:0016887">
    <property type="term" value="F:ATP hydrolysis activity"/>
    <property type="evidence" value="ECO:0007669"/>
    <property type="project" value="InterPro"/>
</dbReference>
<protein>
    <submittedName>
        <fullName evidence="3">Pilus assembly protein, ATPase of CpaF family</fullName>
    </submittedName>
</protein>
<dbReference type="PANTHER" id="PTHR30486">
    <property type="entry name" value="TWITCHING MOTILITY PROTEIN PILT"/>
    <property type="match status" value="1"/>
</dbReference>
<sequence>MSRLTYEYAIEVLNDYLGPLQPMLADPDVQEIMINRADTIFVERNGIISFVAGCDLNPDALDRAITILANVNAKAQTPLLDARLPGLRLAAARQPVAIHGDMLSIRKHARRHIGLADYERSGAFDVLPAAQRSFSRRRNAVLLDRLSGGGAALCEFFQWVMRERINVAFSGGTSSGKTTLLNAMIDAIPASDRIVTIEDTAELQVHAPNYVGLETNLGITIRDLVRFSLRIRPDRIIVGEVRGAEAFDLMEALNTGHPGSIVSFHADSADTAPARLESLIRMSDEGPLMTITDLRQKIASTFRFFVHAERQGAIRGPVEIREVLGVEHDRYHTRCLFSRYADVEEAAHA</sequence>
<dbReference type="Proteomes" id="UP000198844">
    <property type="component" value="Unassembled WGS sequence"/>
</dbReference>
<evidence type="ECO:0000259" key="2">
    <source>
        <dbReference type="Pfam" id="PF00437"/>
    </source>
</evidence>
<dbReference type="Gene3D" id="3.40.50.300">
    <property type="entry name" value="P-loop containing nucleotide triphosphate hydrolases"/>
    <property type="match status" value="1"/>
</dbReference>
<dbReference type="InterPro" id="IPR050921">
    <property type="entry name" value="T4SS_GSP_E_ATPase"/>
</dbReference>
<name>A0A1I7B9D5_9BURK</name>
<evidence type="ECO:0000313" key="3">
    <source>
        <dbReference type="EMBL" id="SFT83799.1"/>
    </source>
</evidence>
<dbReference type="OrthoDB" id="9810761at2"/>
<dbReference type="AlphaFoldDB" id="A0A1I7B9D5"/>
<dbReference type="Pfam" id="PF00437">
    <property type="entry name" value="T2SSE"/>
    <property type="match status" value="1"/>
</dbReference>
<evidence type="ECO:0000313" key="4">
    <source>
        <dbReference type="Proteomes" id="UP000198844"/>
    </source>
</evidence>
<gene>
    <name evidence="3" type="ORF">SAMN05192563_1004296</name>
</gene>
<dbReference type="Gene3D" id="3.30.450.90">
    <property type="match status" value="1"/>
</dbReference>
<dbReference type="SUPFAM" id="SSF52540">
    <property type="entry name" value="P-loop containing nucleoside triphosphate hydrolases"/>
    <property type="match status" value="1"/>
</dbReference>
<dbReference type="InterPro" id="IPR027417">
    <property type="entry name" value="P-loop_NTPase"/>
</dbReference>
<reference evidence="3 4" key="1">
    <citation type="submission" date="2016-10" db="EMBL/GenBank/DDBJ databases">
        <authorList>
            <person name="de Groot N.N."/>
        </authorList>
    </citation>
    <scope>NUCLEOTIDE SEQUENCE [LARGE SCALE GENOMIC DNA]</scope>
    <source>
        <strain evidence="3 4">LMG 27731</strain>
    </source>
</reference>
<comment type="similarity">
    <text evidence="1">Belongs to the GSP E family.</text>
</comment>
<proteinExistence type="inferred from homology"/>